<dbReference type="HOGENOM" id="CLU_119019_1_0_11"/>
<evidence type="ECO:0000313" key="3">
    <source>
        <dbReference type="Proteomes" id="UP000013015"/>
    </source>
</evidence>
<dbReference type="Proteomes" id="UP000013015">
    <property type="component" value="Unassembled WGS sequence"/>
</dbReference>
<dbReference type="STRING" id="888050.HMPREF9004_1928"/>
<feature type="domain" description="AbiEi antitoxin N-terminal" evidence="1">
    <location>
        <begin position="6"/>
        <end position="50"/>
    </location>
</feature>
<protein>
    <recommendedName>
        <fullName evidence="1">AbiEi antitoxin N-terminal domain-containing protein</fullName>
    </recommendedName>
</protein>
<evidence type="ECO:0000259" key="1">
    <source>
        <dbReference type="Pfam" id="PF13338"/>
    </source>
</evidence>
<dbReference type="PATRIC" id="fig|888050.3.peg.1847"/>
<reference evidence="2 3" key="1">
    <citation type="submission" date="2013-03" db="EMBL/GenBank/DDBJ databases">
        <title>Reference genome for the Human Microbiome Project.</title>
        <authorList>
            <person name="Aqrawi P."/>
            <person name="Ayvaz T."/>
            <person name="Bess C."/>
            <person name="Blankenburg K."/>
            <person name="Coyle M."/>
            <person name="Deng J."/>
            <person name="Forbes L."/>
            <person name="Fowler G."/>
            <person name="Francisco L."/>
            <person name="Fu Q."/>
            <person name="Gibbs R."/>
            <person name="Gross S."/>
            <person name="Gubbala S."/>
            <person name="Hale W."/>
            <person name="Hemphill L."/>
            <person name="Highlander S."/>
            <person name="Hirani K."/>
            <person name="Jackson L."/>
            <person name="Jakkamsetti A."/>
            <person name="Javaid M."/>
            <person name="Jayaseelan J.C."/>
            <person name="Jiang H."/>
            <person name="Joshi V."/>
            <person name="Korchina V."/>
            <person name="Kovar C."/>
            <person name="Lara F."/>
            <person name="Lee S."/>
            <person name="Liu Y."/>
            <person name="Mata R."/>
            <person name="Mathew T."/>
            <person name="Munidasa M."/>
            <person name="Muzny D."/>
            <person name="Nazareth L."/>
            <person name="Ngo R."/>
            <person name="Nguyen L."/>
            <person name="Nguyen N."/>
            <person name="Okwuonu G."/>
            <person name="Ongeri F."/>
            <person name="Palculict T."/>
            <person name="Patil S."/>
            <person name="Petrosino J."/>
            <person name="Pham C."/>
            <person name="Pham P."/>
            <person name="Pu L.-L."/>
            <person name="Qin X."/>
            <person name="Qu J."/>
            <person name="Reid J."/>
            <person name="Ross M."/>
            <person name="Ruth R."/>
            <person name="Saada N."/>
            <person name="San Lucas F."/>
            <person name="Santibanez J."/>
            <person name="Shang Y."/>
            <person name="Simmons D."/>
            <person name="Song X.-Z."/>
            <person name="Tang L.-Y."/>
            <person name="Thornton R."/>
            <person name="Warren J."/>
            <person name="Weissenberger G."/>
            <person name="Wilczek-Boney K."/>
            <person name="Worley K."/>
            <person name="Youmans B."/>
            <person name="Zhang J."/>
            <person name="Zhang L."/>
            <person name="Zhao Z."/>
            <person name="Zhou C."/>
            <person name="Zhu D."/>
            <person name="Zhu Y."/>
        </authorList>
    </citation>
    <scope>NUCLEOTIDE SEQUENCE [LARGE SCALE GENOMIC DNA]</scope>
    <source>
        <strain evidence="2 3">F0333</strain>
    </source>
</reference>
<accession>N6X0S4</accession>
<proteinExistence type="predicted"/>
<dbReference type="eggNOG" id="COG5340">
    <property type="taxonomic scope" value="Bacteria"/>
</dbReference>
<dbReference type="EMBL" id="AQHZ01000029">
    <property type="protein sequence ID" value="ENO17386.1"/>
    <property type="molecule type" value="Genomic_DNA"/>
</dbReference>
<keyword evidence="3" id="KW-1185">Reference proteome</keyword>
<dbReference type="AlphaFoldDB" id="N6X0S4"/>
<sequence>MTHYDDIYEIAADEYGIVTAAQAREAGVTTGEMSRWCSEGKLIRRGHGVYKLMRWVPTPYDAFAEAVALVGEGGYLWGESVLSLHGLALVDPQVITVATPKRVRRTLPSWVKIVPAPSTERMTSYEGIPSQRVADAIEICRASVMPERLINAVEQARREGLLTAEEHGRLKEDLS</sequence>
<dbReference type="InterPro" id="IPR025159">
    <property type="entry name" value="AbiEi_N"/>
</dbReference>
<comment type="caution">
    <text evidence="2">The sequence shown here is derived from an EMBL/GenBank/DDBJ whole genome shotgun (WGS) entry which is preliminary data.</text>
</comment>
<dbReference type="Pfam" id="PF13338">
    <property type="entry name" value="AbiEi_4"/>
    <property type="match status" value="1"/>
</dbReference>
<name>N6X0S4_9ACTO</name>
<gene>
    <name evidence="2" type="ORF">HMPREF9004_1928</name>
</gene>
<dbReference type="OrthoDB" id="3192636at2"/>
<dbReference type="RefSeq" id="WP_005965004.1">
    <property type="nucleotide sequence ID" value="NZ_CP040505.1"/>
</dbReference>
<evidence type="ECO:0000313" key="2">
    <source>
        <dbReference type="EMBL" id="ENO17386.1"/>
    </source>
</evidence>
<organism evidence="2 3">
    <name type="scientific">Schaalia cardiffensis F0333</name>
    <dbReference type="NCBI Taxonomy" id="888050"/>
    <lineage>
        <taxon>Bacteria</taxon>
        <taxon>Bacillati</taxon>
        <taxon>Actinomycetota</taxon>
        <taxon>Actinomycetes</taxon>
        <taxon>Actinomycetales</taxon>
        <taxon>Actinomycetaceae</taxon>
        <taxon>Schaalia</taxon>
    </lineage>
</organism>